<dbReference type="AlphaFoldDB" id="T1IQR4"/>
<evidence type="ECO:0000256" key="7">
    <source>
        <dbReference type="ARBA" id="ARBA00082711"/>
    </source>
</evidence>
<dbReference type="GO" id="GO:0003735">
    <property type="term" value="F:structural constituent of ribosome"/>
    <property type="evidence" value="ECO:0007669"/>
    <property type="project" value="InterPro"/>
</dbReference>
<evidence type="ECO:0000256" key="2">
    <source>
        <dbReference type="ARBA" id="ARBA00010528"/>
    </source>
</evidence>
<dbReference type="NCBIfam" id="TIGR03953">
    <property type="entry name" value="rplD_bact"/>
    <property type="match status" value="1"/>
</dbReference>
<evidence type="ECO:0000256" key="3">
    <source>
        <dbReference type="ARBA" id="ARBA00022980"/>
    </source>
</evidence>
<keyword evidence="10" id="KW-1185">Reference proteome</keyword>
<sequence>MNYLKRLCVLHKSDGVCFKSFNTKRAISSSPVLSSSELTVPKTEIPNKDLLATSNITCRELIRPPKFSQKRYAWVVNLDTIEEKKQGMIDMHPTIWGAFPRLDLLQLNMHWQLLYRRVDWSKLPTRAEMPGGGRKPWPQKGTGRARHGDIRSPLWVGGGLAHGPRGPKPYFYMLPFYTRVKGLISALSCKMAQDDLHIVKSLEIPTDEKNYLENLATERGWNTSVLFVDDTDFMPRNISIASNNIPHFNLMPVYGLNVWSILKHETLVLTLPAVEKIEERILFHLNRLDAVDVQKRFDYDHRPPPPNN</sequence>
<organism evidence="9 10">
    <name type="scientific">Strigamia maritima</name>
    <name type="common">European centipede</name>
    <name type="synonym">Geophilus maritimus</name>
    <dbReference type="NCBI Taxonomy" id="126957"/>
    <lineage>
        <taxon>Eukaryota</taxon>
        <taxon>Metazoa</taxon>
        <taxon>Ecdysozoa</taxon>
        <taxon>Arthropoda</taxon>
        <taxon>Myriapoda</taxon>
        <taxon>Chilopoda</taxon>
        <taxon>Pleurostigmophora</taxon>
        <taxon>Geophilomorpha</taxon>
        <taxon>Linotaeniidae</taxon>
        <taxon>Strigamia</taxon>
    </lineage>
</organism>
<name>T1IQR4_STRMM</name>
<dbReference type="OMA" id="WIENTDA"/>
<accession>T1IQR4</accession>
<dbReference type="Pfam" id="PF00573">
    <property type="entry name" value="Ribosomal_L4"/>
    <property type="match status" value="1"/>
</dbReference>
<keyword evidence="3" id="KW-0689">Ribosomal protein</keyword>
<dbReference type="PANTHER" id="PTHR10746:SF6">
    <property type="entry name" value="LARGE RIBOSOMAL SUBUNIT PROTEIN UL4M"/>
    <property type="match status" value="1"/>
</dbReference>
<dbReference type="PhylomeDB" id="T1IQR4"/>
<protein>
    <recommendedName>
        <fullName evidence="6">Large ribosomal subunit protein uL4m</fullName>
    </recommendedName>
    <alternativeName>
        <fullName evidence="7">39S ribosomal protein L4, mitochondrial</fullName>
    </alternativeName>
</protein>
<proteinExistence type="inferred from homology"/>
<dbReference type="Gene3D" id="3.40.1370.10">
    <property type="match status" value="1"/>
</dbReference>
<dbReference type="PANTHER" id="PTHR10746">
    <property type="entry name" value="50S RIBOSOMAL PROTEIN L4"/>
    <property type="match status" value="1"/>
</dbReference>
<reference evidence="9" key="2">
    <citation type="submission" date="2015-02" db="UniProtKB">
        <authorList>
            <consortium name="EnsemblMetazoa"/>
        </authorList>
    </citation>
    <scope>IDENTIFICATION</scope>
</reference>
<dbReference type="EnsemblMetazoa" id="SMAR003388-RA">
    <property type="protein sequence ID" value="SMAR003388-PA"/>
    <property type="gene ID" value="SMAR003388"/>
</dbReference>
<evidence type="ECO:0000256" key="4">
    <source>
        <dbReference type="ARBA" id="ARBA00023128"/>
    </source>
</evidence>
<dbReference type="EMBL" id="JH431312">
    <property type="status" value="NOT_ANNOTATED_CDS"/>
    <property type="molecule type" value="Genomic_DNA"/>
</dbReference>
<evidence type="ECO:0000256" key="1">
    <source>
        <dbReference type="ARBA" id="ARBA00004173"/>
    </source>
</evidence>
<dbReference type="Proteomes" id="UP000014500">
    <property type="component" value="Unassembled WGS sequence"/>
</dbReference>
<keyword evidence="4" id="KW-0496">Mitochondrion</keyword>
<dbReference type="GO" id="GO:0005840">
    <property type="term" value="C:ribosome"/>
    <property type="evidence" value="ECO:0007669"/>
    <property type="project" value="UniProtKB-KW"/>
</dbReference>
<feature type="region of interest" description="Disordered" evidence="8">
    <location>
        <begin position="127"/>
        <end position="148"/>
    </location>
</feature>
<dbReference type="InterPro" id="IPR002136">
    <property type="entry name" value="Ribosomal_uL4"/>
</dbReference>
<dbReference type="GO" id="GO:1990904">
    <property type="term" value="C:ribonucleoprotein complex"/>
    <property type="evidence" value="ECO:0007669"/>
    <property type="project" value="UniProtKB-KW"/>
</dbReference>
<dbReference type="InterPro" id="IPR023574">
    <property type="entry name" value="Ribosomal_uL4_dom_sf"/>
</dbReference>
<dbReference type="HOGENOM" id="CLU_041575_3_3_1"/>
<comment type="subcellular location">
    <subcellularLocation>
        <location evidence="1">Mitochondrion</location>
    </subcellularLocation>
</comment>
<evidence type="ECO:0000313" key="10">
    <source>
        <dbReference type="Proteomes" id="UP000014500"/>
    </source>
</evidence>
<dbReference type="eggNOG" id="KOG1624">
    <property type="taxonomic scope" value="Eukaryota"/>
</dbReference>
<evidence type="ECO:0000256" key="6">
    <source>
        <dbReference type="ARBA" id="ARBA00040565"/>
    </source>
</evidence>
<evidence type="ECO:0000256" key="5">
    <source>
        <dbReference type="ARBA" id="ARBA00023274"/>
    </source>
</evidence>
<evidence type="ECO:0000256" key="8">
    <source>
        <dbReference type="SAM" id="MobiDB-lite"/>
    </source>
</evidence>
<keyword evidence="5" id="KW-0687">Ribonucleoprotein</keyword>
<evidence type="ECO:0000313" key="9">
    <source>
        <dbReference type="EnsemblMetazoa" id="SMAR003388-PA"/>
    </source>
</evidence>
<dbReference type="FunFam" id="3.40.1370.10:FF:000005">
    <property type="entry name" value="39S ribosomal protein L4, mitochondrial"/>
    <property type="match status" value="1"/>
</dbReference>
<dbReference type="STRING" id="126957.T1IQR4"/>
<comment type="similarity">
    <text evidence="2">Belongs to the universal ribosomal protein uL4 family.</text>
</comment>
<dbReference type="GO" id="GO:0006412">
    <property type="term" value="P:translation"/>
    <property type="evidence" value="ECO:0007669"/>
    <property type="project" value="InterPro"/>
</dbReference>
<dbReference type="SUPFAM" id="SSF52166">
    <property type="entry name" value="Ribosomal protein L4"/>
    <property type="match status" value="1"/>
</dbReference>
<reference evidence="10" key="1">
    <citation type="submission" date="2011-05" db="EMBL/GenBank/DDBJ databases">
        <authorList>
            <person name="Richards S.R."/>
            <person name="Qu J."/>
            <person name="Jiang H."/>
            <person name="Jhangiani S.N."/>
            <person name="Agravi P."/>
            <person name="Goodspeed R."/>
            <person name="Gross S."/>
            <person name="Mandapat C."/>
            <person name="Jackson L."/>
            <person name="Mathew T."/>
            <person name="Pu L."/>
            <person name="Thornton R."/>
            <person name="Saada N."/>
            <person name="Wilczek-Boney K.B."/>
            <person name="Lee S."/>
            <person name="Kovar C."/>
            <person name="Wu Y."/>
            <person name="Scherer S.E."/>
            <person name="Worley K.C."/>
            <person name="Muzny D.M."/>
            <person name="Gibbs R."/>
        </authorList>
    </citation>
    <scope>NUCLEOTIDE SEQUENCE</scope>
    <source>
        <strain evidence="10">Brora</strain>
    </source>
</reference>
<dbReference type="InterPro" id="IPR013005">
    <property type="entry name" value="Ribosomal_uL4-like"/>
</dbReference>
<dbReference type="GO" id="GO:0005743">
    <property type="term" value="C:mitochondrial inner membrane"/>
    <property type="evidence" value="ECO:0007669"/>
    <property type="project" value="UniProtKB-ARBA"/>
</dbReference>